<dbReference type="EMBL" id="JAAMPC010000001">
    <property type="protein sequence ID" value="KAG2332229.1"/>
    <property type="molecule type" value="Genomic_DNA"/>
</dbReference>
<protein>
    <submittedName>
        <fullName evidence="1">Uncharacterized protein</fullName>
    </submittedName>
</protein>
<evidence type="ECO:0000313" key="2">
    <source>
        <dbReference type="Proteomes" id="UP000886595"/>
    </source>
</evidence>
<proteinExistence type="predicted"/>
<accession>A0A8X8BBE9</accession>
<organism evidence="1 2">
    <name type="scientific">Brassica carinata</name>
    <name type="common">Ethiopian mustard</name>
    <name type="synonym">Abyssinian cabbage</name>
    <dbReference type="NCBI Taxonomy" id="52824"/>
    <lineage>
        <taxon>Eukaryota</taxon>
        <taxon>Viridiplantae</taxon>
        <taxon>Streptophyta</taxon>
        <taxon>Embryophyta</taxon>
        <taxon>Tracheophyta</taxon>
        <taxon>Spermatophyta</taxon>
        <taxon>Magnoliopsida</taxon>
        <taxon>eudicotyledons</taxon>
        <taxon>Gunneridae</taxon>
        <taxon>Pentapetalae</taxon>
        <taxon>rosids</taxon>
        <taxon>malvids</taxon>
        <taxon>Brassicales</taxon>
        <taxon>Brassicaceae</taxon>
        <taxon>Brassiceae</taxon>
        <taxon>Brassica</taxon>
    </lineage>
</organism>
<sequence length="92" mass="10684">MVSQLLELQSFAAMKILNYTCEDMVQAEGREELMQSLSSTAREEISMLQCFFINFTSTRRDPYENMDAFCDYVKTLIDFNVSKAQEVMLKES</sequence>
<keyword evidence="2" id="KW-1185">Reference proteome</keyword>
<dbReference type="Proteomes" id="UP000886595">
    <property type="component" value="Unassembled WGS sequence"/>
</dbReference>
<dbReference type="OrthoDB" id="661680at2759"/>
<name>A0A8X8BBE9_BRACI</name>
<reference evidence="1 2" key="1">
    <citation type="submission" date="2020-02" db="EMBL/GenBank/DDBJ databases">
        <authorList>
            <person name="Ma Q."/>
            <person name="Huang Y."/>
            <person name="Song X."/>
            <person name="Pei D."/>
        </authorList>
    </citation>
    <scope>NUCLEOTIDE SEQUENCE [LARGE SCALE GENOMIC DNA]</scope>
    <source>
        <strain evidence="1">Sxm20200214</strain>
        <tissue evidence="1">Leaf</tissue>
    </source>
</reference>
<dbReference type="AlphaFoldDB" id="A0A8X8BBE9"/>
<evidence type="ECO:0000313" key="1">
    <source>
        <dbReference type="EMBL" id="KAG2332229.1"/>
    </source>
</evidence>
<comment type="caution">
    <text evidence="1">The sequence shown here is derived from an EMBL/GenBank/DDBJ whole genome shotgun (WGS) entry which is preliminary data.</text>
</comment>
<gene>
    <name evidence="1" type="ORF">Bca52824_003409</name>
</gene>